<protein>
    <submittedName>
        <fullName evidence="2">Cupin domain-containing protein</fullName>
    </submittedName>
</protein>
<sequence>MNLFDIPEQLPEQELTEILLTGKTRIERIVSNGQTSGWYDQSEDEWVCVLQGIGELTYADGSKQRLHAGDTAYLPAHCRHRVSYTSKPCVWLCVFRQEE</sequence>
<organism evidence="2 3">
    <name type="scientific">Butyricicoccus intestinisimiae</name>
    <dbReference type="NCBI Taxonomy" id="2841509"/>
    <lineage>
        <taxon>Bacteria</taxon>
        <taxon>Bacillati</taxon>
        <taxon>Bacillota</taxon>
        <taxon>Clostridia</taxon>
        <taxon>Eubacteriales</taxon>
        <taxon>Butyricicoccaceae</taxon>
        <taxon>Butyricicoccus</taxon>
    </lineage>
</organism>
<dbReference type="Proteomes" id="UP000783588">
    <property type="component" value="Unassembled WGS sequence"/>
</dbReference>
<dbReference type="Pfam" id="PF07883">
    <property type="entry name" value="Cupin_2"/>
    <property type="match status" value="1"/>
</dbReference>
<name>A0ABS6EUH8_9FIRM</name>
<dbReference type="CDD" id="cd06981">
    <property type="entry name" value="cupin_reut_a1446"/>
    <property type="match status" value="1"/>
</dbReference>
<proteinExistence type="predicted"/>
<keyword evidence="3" id="KW-1185">Reference proteome</keyword>
<dbReference type="EMBL" id="JAHLQI010000003">
    <property type="protein sequence ID" value="MBU5490525.1"/>
    <property type="molecule type" value="Genomic_DNA"/>
</dbReference>
<dbReference type="RefSeq" id="WP_216470176.1">
    <property type="nucleotide sequence ID" value="NZ_JAHLQI010000003.1"/>
</dbReference>
<feature type="domain" description="Cupin type-2" evidence="1">
    <location>
        <begin position="33"/>
        <end position="95"/>
    </location>
</feature>
<reference evidence="2 3" key="1">
    <citation type="submission" date="2021-06" db="EMBL/GenBank/DDBJ databases">
        <authorList>
            <person name="Sun Q."/>
            <person name="Li D."/>
        </authorList>
    </citation>
    <scope>NUCLEOTIDE SEQUENCE [LARGE SCALE GENOMIC DNA]</scope>
    <source>
        <strain evidence="2 3">MSJd-7</strain>
    </source>
</reference>
<evidence type="ECO:0000313" key="3">
    <source>
        <dbReference type="Proteomes" id="UP000783588"/>
    </source>
</evidence>
<accession>A0ABS6EUH8</accession>
<evidence type="ECO:0000259" key="1">
    <source>
        <dbReference type="Pfam" id="PF07883"/>
    </source>
</evidence>
<evidence type="ECO:0000313" key="2">
    <source>
        <dbReference type="EMBL" id="MBU5490525.1"/>
    </source>
</evidence>
<comment type="caution">
    <text evidence="2">The sequence shown here is derived from an EMBL/GenBank/DDBJ whole genome shotgun (WGS) entry which is preliminary data.</text>
</comment>
<gene>
    <name evidence="2" type="ORF">KQI75_07810</name>
</gene>
<dbReference type="InterPro" id="IPR013096">
    <property type="entry name" value="Cupin_2"/>
</dbReference>